<evidence type="ECO:0000256" key="7">
    <source>
        <dbReference type="ARBA" id="ARBA00023157"/>
    </source>
</evidence>
<feature type="domain" description="Ig-like" evidence="10">
    <location>
        <begin position="386"/>
        <end position="514"/>
    </location>
</feature>
<dbReference type="AlphaFoldDB" id="A0A6J2VPJ1"/>
<dbReference type="SMART" id="SM00409">
    <property type="entry name" value="IG"/>
    <property type="match status" value="6"/>
</dbReference>
<dbReference type="InterPro" id="IPR003598">
    <property type="entry name" value="Ig_sub2"/>
</dbReference>
<dbReference type="FunFam" id="2.60.40.10:FF:002026">
    <property type="entry name" value="Prostaglandin F2 receptor inhibitor"/>
    <property type="match status" value="1"/>
</dbReference>
<protein>
    <submittedName>
        <fullName evidence="12">Prostaglandin F2 receptor negative regulator</fullName>
    </submittedName>
</protein>
<comment type="subcellular location">
    <subcellularLocation>
        <location evidence="1">Membrane</location>
        <topology evidence="1">Single-pass membrane protein</topology>
    </subcellularLocation>
</comment>
<keyword evidence="8" id="KW-0393">Immunoglobulin domain</keyword>
<dbReference type="Pfam" id="PF07686">
    <property type="entry name" value="V-set"/>
    <property type="match status" value="2"/>
</dbReference>
<evidence type="ECO:0000259" key="10">
    <source>
        <dbReference type="PROSITE" id="PS50835"/>
    </source>
</evidence>
<evidence type="ECO:0000256" key="2">
    <source>
        <dbReference type="ARBA" id="ARBA00022692"/>
    </source>
</evidence>
<dbReference type="PANTHER" id="PTHR12207:SF3">
    <property type="entry name" value="PROSTAGLANDIN F2 RECEPTOR NEGATIVE REGULATOR"/>
    <property type="match status" value="1"/>
</dbReference>
<dbReference type="FunFam" id="2.60.40.10:FF:000191">
    <property type="entry name" value="Immunoglobulin superfamily member 3"/>
    <property type="match status" value="1"/>
</dbReference>
<evidence type="ECO:0000256" key="9">
    <source>
        <dbReference type="SAM" id="Phobius"/>
    </source>
</evidence>
<dbReference type="PROSITE" id="PS50835">
    <property type="entry name" value="IG_LIKE"/>
    <property type="match status" value="6"/>
</dbReference>
<feature type="domain" description="Ig-like" evidence="10">
    <location>
        <begin position="662"/>
        <end position="769"/>
    </location>
</feature>
<dbReference type="InterPro" id="IPR036179">
    <property type="entry name" value="Ig-like_dom_sf"/>
</dbReference>
<keyword evidence="4" id="KW-0677">Repeat</keyword>
<dbReference type="InterPro" id="IPR003599">
    <property type="entry name" value="Ig_sub"/>
</dbReference>
<dbReference type="InterPro" id="IPR007110">
    <property type="entry name" value="Ig-like_dom"/>
</dbReference>
<dbReference type="PANTHER" id="PTHR12207">
    <property type="entry name" value="V-SET AND TRANSMEMBRANE DOMAIN-CONTAINING PROTEIN"/>
    <property type="match status" value="1"/>
</dbReference>
<dbReference type="GO" id="GO:0016020">
    <property type="term" value="C:membrane"/>
    <property type="evidence" value="ECO:0007669"/>
    <property type="project" value="UniProtKB-SubCell"/>
</dbReference>
<evidence type="ECO:0000256" key="1">
    <source>
        <dbReference type="ARBA" id="ARBA00004167"/>
    </source>
</evidence>
<evidence type="ECO:0000313" key="12">
    <source>
        <dbReference type="RefSeq" id="XP_030634865.1"/>
    </source>
</evidence>
<feature type="domain" description="Ig-like" evidence="10">
    <location>
        <begin position="129"/>
        <end position="241"/>
    </location>
</feature>
<evidence type="ECO:0000256" key="8">
    <source>
        <dbReference type="ARBA" id="ARBA00023319"/>
    </source>
</evidence>
<keyword evidence="11" id="KW-1185">Reference proteome</keyword>
<proteinExistence type="predicted"/>
<dbReference type="GeneID" id="115816033"/>
<keyword evidence="2 9" id="KW-0812">Transmembrane</keyword>
<keyword evidence="3" id="KW-0732">Signal</keyword>
<dbReference type="Gene3D" id="2.60.40.10">
    <property type="entry name" value="Immunoglobulins"/>
    <property type="match status" value="6"/>
</dbReference>
<reference evidence="12" key="1">
    <citation type="submission" date="2025-08" db="UniProtKB">
        <authorList>
            <consortium name="RefSeq"/>
        </authorList>
    </citation>
    <scope>IDENTIFICATION</scope>
</reference>
<dbReference type="InterPro" id="IPR013106">
    <property type="entry name" value="Ig_V-set"/>
</dbReference>
<evidence type="ECO:0000256" key="6">
    <source>
        <dbReference type="ARBA" id="ARBA00023136"/>
    </source>
</evidence>
<feature type="transmembrane region" description="Helical" evidence="9">
    <location>
        <begin position="807"/>
        <end position="833"/>
    </location>
</feature>
<dbReference type="InterPro" id="IPR013783">
    <property type="entry name" value="Ig-like_fold"/>
</dbReference>
<evidence type="ECO:0000313" key="11">
    <source>
        <dbReference type="Proteomes" id="UP000504632"/>
    </source>
</evidence>
<keyword evidence="6 9" id="KW-0472">Membrane</keyword>
<keyword evidence="5 9" id="KW-1133">Transmembrane helix</keyword>
<dbReference type="RefSeq" id="XP_030634865.1">
    <property type="nucleotide sequence ID" value="XM_030779005.1"/>
</dbReference>
<dbReference type="SMART" id="SM00406">
    <property type="entry name" value="IGv"/>
    <property type="match status" value="4"/>
</dbReference>
<keyword evidence="7" id="KW-1015">Disulfide bond</keyword>
<evidence type="ECO:0000256" key="3">
    <source>
        <dbReference type="ARBA" id="ARBA00022729"/>
    </source>
</evidence>
<feature type="domain" description="Ig-like" evidence="10">
    <location>
        <begin position="8"/>
        <end position="115"/>
    </location>
</feature>
<dbReference type="CTD" id="101884699"/>
<dbReference type="OrthoDB" id="9873136at2759"/>
<name>A0A6J2VPJ1_CHACN</name>
<dbReference type="Proteomes" id="UP000504632">
    <property type="component" value="Chromosome 7"/>
</dbReference>
<feature type="domain" description="Ig-like" evidence="10">
    <location>
        <begin position="527"/>
        <end position="647"/>
    </location>
</feature>
<evidence type="ECO:0000256" key="5">
    <source>
        <dbReference type="ARBA" id="ARBA00022989"/>
    </source>
</evidence>
<keyword evidence="12" id="KW-0675">Receptor</keyword>
<dbReference type="FunCoup" id="A0A6J2VPJ1">
    <property type="interactions" value="888"/>
</dbReference>
<sequence length="852" mass="93163">MAAGLCWSRIVTVPTGPLLRVEGQEVAIRCDVSDYEGPSEQDFEWNVLRGSDAVKLISSFDPSYSDQSLRDRVDSGDISINRLSDSSAELKIRGVRVTDSATYQCSTPSTDTVIAGNYHADVQLRVISDSLIITSEMPKPVVPEGKSGTLLCNVTHDFTEGSYLSINWSVRKGTSPAEDILTFGPEMGVTVGGHYLQRYEDGGLRLNLGSPGSFGLVLSRALPTDQGVYVCTARQWTKEVGGAWQKIQEKSSDMGKVTVTPTVDSLTVKVEDVSPLSVGDPLSLTCSVSMEDKADLGLEVTWLLNDTQVLIHMARNGLVANSSDAVRVTRVGESDFRLTVGSLELSDSGLYSCRVNAWVPLSGGQWYQSAKKTSKPVLVVVGQKDPDFSVTLVSSVTAQFPGDPTELECQVTNVSHLRNGRLGVSWHYTATTPMGDTTTMHVIASLDENGALRPAEKYRARLESGLISVTRVEPNTFKLRFLRAMNADAGNYACSVTAWALSRNGNWERAAEFQTPVLKLSLATKKPALSVGASRLREATASGSTFEMSCRVAGDSLQGASFSVIIQFQESVLGPVRKVISLSSDSVLKLEDASEPDRLDSVSLVKSGAREFRFRIQGVQVSDRGYYWCQIGAWTQQPGEDRVEVVSGDSNKVQIDFEHTGPSFLVSISSDTTSVYPWEPVKMQCEMVVAGTSPNTDDVAYEIRWFLTRIRDSDDPILLISMDRWGVVRKVPRNDSSDLSLERSDSQKYLLGVHSTQDSDAGEYHCIATPWLRSPASGKWSKAPDAISKRVFLSVKFAFWDSMKLPLLYGVCASAFMGIFSLLLGLICAHCCCRNTTSTPRSRNKLMDLEMD</sequence>
<feature type="domain" description="Ig-like" evidence="10">
    <location>
        <begin position="261"/>
        <end position="374"/>
    </location>
</feature>
<evidence type="ECO:0000256" key="4">
    <source>
        <dbReference type="ARBA" id="ARBA00022737"/>
    </source>
</evidence>
<organism evidence="11 12">
    <name type="scientific">Chanos chanos</name>
    <name type="common">Milkfish</name>
    <name type="synonym">Mugil chanos</name>
    <dbReference type="NCBI Taxonomy" id="29144"/>
    <lineage>
        <taxon>Eukaryota</taxon>
        <taxon>Metazoa</taxon>
        <taxon>Chordata</taxon>
        <taxon>Craniata</taxon>
        <taxon>Vertebrata</taxon>
        <taxon>Euteleostomi</taxon>
        <taxon>Actinopterygii</taxon>
        <taxon>Neopterygii</taxon>
        <taxon>Teleostei</taxon>
        <taxon>Ostariophysi</taxon>
        <taxon>Gonorynchiformes</taxon>
        <taxon>Chanidae</taxon>
        <taxon>Chanos</taxon>
    </lineage>
</organism>
<gene>
    <name evidence="12" type="primary">ptgfrnb</name>
</gene>
<accession>A0A6J2VPJ1</accession>
<dbReference type="SUPFAM" id="SSF48726">
    <property type="entry name" value="Immunoglobulin"/>
    <property type="match status" value="5"/>
</dbReference>
<dbReference type="SMART" id="SM00408">
    <property type="entry name" value="IGc2"/>
    <property type="match status" value="2"/>
</dbReference>
<dbReference type="InterPro" id="IPR051102">
    <property type="entry name" value="IgSF_V-set/TM_domain"/>
</dbReference>
<dbReference type="InParanoid" id="A0A6J2VPJ1"/>